<protein>
    <submittedName>
        <fullName evidence="9">TonB-dependent receptor</fullName>
    </submittedName>
</protein>
<evidence type="ECO:0000256" key="4">
    <source>
        <dbReference type="ARBA" id="ARBA00022692"/>
    </source>
</evidence>
<evidence type="ECO:0000313" key="9">
    <source>
        <dbReference type="EMBL" id="TGE22395.1"/>
    </source>
</evidence>
<evidence type="ECO:0000256" key="7">
    <source>
        <dbReference type="PROSITE-ProRule" id="PRU01360"/>
    </source>
</evidence>
<keyword evidence="6 7" id="KW-0998">Cell outer membrane</keyword>
<dbReference type="InterPro" id="IPR023997">
    <property type="entry name" value="TonB-dep_OMP_SusC/RagA_CS"/>
</dbReference>
<dbReference type="NCBIfam" id="TIGR04056">
    <property type="entry name" value="OMP_RagA_SusC"/>
    <property type="match status" value="1"/>
</dbReference>
<keyword evidence="2 7" id="KW-0813">Transport</keyword>
<dbReference type="Gene3D" id="2.60.40.1120">
    <property type="entry name" value="Carboxypeptidase-like, regulatory domain"/>
    <property type="match status" value="1"/>
</dbReference>
<evidence type="ECO:0000256" key="5">
    <source>
        <dbReference type="ARBA" id="ARBA00023136"/>
    </source>
</evidence>
<dbReference type="InterPro" id="IPR039426">
    <property type="entry name" value="TonB-dep_rcpt-like"/>
</dbReference>
<dbReference type="NCBIfam" id="TIGR04057">
    <property type="entry name" value="SusC_RagA_signa"/>
    <property type="match status" value="1"/>
</dbReference>
<keyword evidence="4 7" id="KW-0812">Transmembrane</keyword>
<dbReference type="Proteomes" id="UP000297549">
    <property type="component" value="Unassembled WGS sequence"/>
</dbReference>
<dbReference type="SUPFAM" id="SSF56935">
    <property type="entry name" value="Porins"/>
    <property type="match status" value="1"/>
</dbReference>
<feature type="domain" description="TonB-dependent receptor plug" evidence="8">
    <location>
        <begin position="173"/>
        <end position="281"/>
    </location>
</feature>
<comment type="similarity">
    <text evidence="7">Belongs to the TonB-dependent receptor family.</text>
</comment>
<dbReference type="Pfam" id="PF13715">
    <property type="entry name" value="CarbopepD_reg_2"/>
    <property type="match status" value="1"/>
</dbReference>
<dbReference type="InterPro" id="IPR037066">
    <property type="entry name" value="Plug_dom_sf"/>
</dbReference>
<dbReference type="InterPro" id="IPR036942">
    <property type="entry name" value="Beta-barrel_TonB_sf"/>
</dbReference>
<accession>A0A4Z0PY76</accession>
<keyword evidence="3 7" id="KW-1134">Transmembrane beta strand</keyword>
<dbReference type="InterPro" id="IPR008969">
    <property type="entry name" value="CarboxyPept-like_regulatory"/>
</dbReference>
<dbReference type="Gene3D" id="2.40.170.20">
    <property type="entry name" value="TonB-dependent receptor, beta-barrel domain"/>
    <property type="match status" value="1"/>
</dbReference>
<evidence type="ECO:0000256" key="6">
    <source>
        <dbReference type="ARBA" id="ARBA00023237"/>
    </source>
</evidence>
<keyword evidence="5 7" id="KW-0472">Membrane</keyword>
<keyword evidence="9" id="KW-0675">Receptor</keyword>
<evidence type="ECO:0000256" key="1">
    <source>
        <dbReference type="ARBA" id="ARBA00004571"/>
    </source>
</evidence>
<dbReference type="GO" id="GO:0009279">
    <property type="term" value="C:cell outer membrane"/>
    <property type="evidence" value="ECO:0007669"/>
    <property type="project" value="UniProtKB-SubCell"/>
</dbReference>
<organism evidence="9 10">
    <name type="scientific">Hymenobacter aquaticus</name>
    <dbReference type="NCBI Taxonomy" id="1867101"/>
    <lineage>
        <taxon>Bacteria</taxon>
        <taxon>Pseudomonadati</taxon>
        <taxon>Bacteroidota</taxon>
        <taxon>Cytophagia</taxon>
        <taxon>Cytophagales</taxon>
        <taxon>Hymenobacteraceae</taxon>
        <taxon>Hymenobacter</taxon>
    </lineage>
</organism>
<reference evidence="9 10" key="1">
    <citation type="submission" date="2019-04" db="EMBL/GenBank/DDBJ databases">
        <authorList>
            <person name="Feng G."/>
            <person name="Zhang J."/>
            <person name="Zhu H."/>
        </authorList>
    </citation>
    <scope>NUCLEOTIDE SEQUENCE [LARGE SCALE GENOMIC DNA]</scope>
    <source>
        <strain evidence="9 10">JCM 31653</strain>
    </source>
</reference>
<dbReference type="Pfam" id="PF07715">
    <property type="entry name" value="Plug"/>
    <property type="match status" value="1"/>
</dbReference>
<dbReference type="EMBL" id="SRLC01000002">
    <property type="protein sequence ID" value="TGE22395.1"/>
    <property type="molecule type" value="Genomic_DNA"/>
</dbReference>
<gene>
    <name evidence="9" type="ORF">E5K00_19335</name>
</gene>
<dbReference type="InterPro" id="IPR023996">
    <property type="entry name" value="TonB-dep_OMP_SusC/RagA"/>
</dbReference>
<dbReference type="InterPro" id="IPR012910">
    <property type="entry name" value="Plug_dom"/>
</dbReference>
<evidence type="ECO:0000259" key="8">
    <source>
        <dbReference type="Pfam" id="PF07715"/>
    </source>
</evidence>
<proteinExistence type="inferred from homology"/>
<dbReference type="AlphaFoldDB" id="A0A4Z0PY76"/>
<name>A0A4Z0PY76_9BACT</name>
<comment type="subcellular location">
    <subcellularLocation>
        <location evidence="1 7">Cell outer membrane</location>
        <topology evidence="1 7">Multi-pass membrane protein</topology>
    </subcellularLocation>
</comment>
<comment type="caution">
    <text evidence="9">The sequence shown here is derived from an EMBL/GenBank/DDBJ whole genome shotgun (WGS) entry which is preliminary data.</text>
</comment>
<keyword evidence="10" id="KW-1185">Reference proteome</keyword>
<dbReference type="Gene3D" id="2.170.130.10">
    <property type="entry name" value="TonB-dependent receptor, plug domain"/>
    <property type="match status" value="1"/>
</dbReference>
<dbReference type="PROSITE" id="PS52016">
    <property type="entry name" value="TONB_DEPENDENT_REC_3"/>
    <property type="match status" value="1"/>
</dbReference>
<evidence type="ECO:0000256" key="3">
    <source>
        <dbReference type="ARBA" id="ARBA00022452"/>
    </source>
</evidence>
<sequence>MLPYNANVCGFVSTEVHACNAFPLLSSPPLPISAMKYSLLRIRRLTLPAALCGLLLLPAVSPDAAAHPAPTPDAARASAPVAAPVSGRVVDEKGQPMPGVTVLEKGTTNGVTTDADGRYTLTVADNATLTFSFVGYLSQDVPVSGRGEVNVALAVDAKQLSEVVVVGYLTQNRQDVTGSVASVSAQEVRRAPVASVGEAIQGRLPGVQVSNSGLPGQAPNINIRGLGTIASGSGPLYVIDGLWVQNQSGQRDFNPADVESVQVLKDAAALAPYGASGANGVIIITTKKGRSGPPSVSFSANGGVQNIIRRLDLANAQQWAAINNQAYDNTGQPRQPFAANLPAGIDTDWQDEFFRQGSVQDYNLGFSGGAENSNYNVTGGYFRQSGTVVGPKFDRYSFRVNTGFNRGRFRIGENMLLTRTNQTRLNYAPLTGSPFINLPQLLPVTRVFDSGVPGGYGIGNANASTFATNPIALQELFNNTGVSNRLQGNVYAEVSLFDFLRYRLNLATEYHGFHDREKRQFGVWRLNDPTTPSSYAENQGNELFGMAEHTLTFDKSLGDHNLTAVAGYSQQRFEQEFTRGVNFEYGRGPTYYWALDAGSQTPQAIGSSFVWSKRSYFAQLSYDYNQRYLVTAAFRRDGSSRVDPANRWGNFGAASVGWRISREAFFENVGVVSDLKLRASYGRLGNDVLNGAYGGSYLSQGFINPNANYVLGGSIQNGAIQTAYSSTGIKWEDRRTTNVGFDAGFLENRLTLAADYYVSKTYNALINPDLPLTFGNAGPNPFRNLGKLENKGLEFVLGYTDTRHPFRYGATANLTTLKNTVLDLGTAAGESTGAPNFFNGGPQEITRTEVGHEIGSFYLYQFDGIYQTGDQGIPAGLKPGDVRYKDLNGDGLITPDKDRAHVGRVFPKFQYGLNLTLGYGAFDLTAFVQGVQGNDVFNVAKTWYEQTSNNTNYLADFSPWTPTNPSNTTPRALRSGGNAGDAPGYNDRFNTTRWLEDGSYARLKNLQIGFTVPKPLLERTKYMASLRVFATGQNLFTITDYSGYDPETIGSGTFNTLGNNLARGVDDGSYPNLRSFTLGIQAGF</sequence>
<dbReference type="FunFam" id="2.60.40.1120:FF:000003">
    <property type="entry name" value="Outer membrane protein Omp121"/>
    <property type="match status" value="1"/>
</dbReference>
<evidence type="ECO:0000256" key="2">
    <source>
        <dbReference type="ARBA" id="ARBA00022448"/>
    </source>
</evidence>
<dbReference type="SUPFAM" id="SSF49464">
    <property type="entry name" value="Carboxypeptidase regulatory domain-like"/>
    <property type="match status" value="1"/>
</dbReference>
<evidence type="ECO:0000313" key="10">
    <source>
        <dbReference type="Proteomes" id="UP000297549"/>
    </source>
</evidence>